<dbReference type="InterPro" id="IPR056251">
    <property type="entry name" value="Arm_rpt_dom"/>
</dbReference>
<dbReference type="Proteomes" id="UP000707451">
    <property type="component" value="Unassembled WGS sequence"/>
</dbReference>
<proteinExistence type="predicted"/>
<feature type="repeat" description="WD" evidence="3">
    <location>
        <begin position="1326"/>
        <end position="1351"/>
    </location>
</feature>
<dbReference type="Pfam" id="PF00400">
    <property type="entry name" value="WD40"/>
    <property type="match status" value="10"/>
</dbReference>
<dbReference type="SUPFAM" id="SSF50998">
    <property type="entry name" value="Quinoprotein alcohol dehydrogenase-like"/>
    <property type="match status" value="1"/>
</dbReference>
<feature type="compositionally biased region" description="Polar residues" evidence="4">
    <location>
        <begin position="1"/>
        <end position="11"/>
    </location>
</feature>
<dbReference type="InterPro" id="IPR007111">
    <property type="entry name" value="NACHT_NTPase"/>
</dbReference>
<feature type="repeat" description="WD" evidence="3">
    <location>
        <begin position="1531"/>
        <end position="1572"/>
    </location>
</feature>
<dbReference type="Pfam" id="PF00805">
    <property type="entry name" value="Pentapeptide"/>
    <property type="match status" value="1"/>
</dbReference>
<name>A0A9P8BUI0_9FUNG</name>
<feature type="repeat" description="WD" evidence="3">
    <location>
        <begin position="1361"/>
        <end position="1402"/>
    </location>
</feature>
<dbReference type="InterPro" id="IPR015943">
    <property type="entry name" value="WD40/YVTN_repeat-like_dom_sf"/>
</dbReference>
<accession>A0A9P8BUI0</accession>
<dbReference type="SMART" id="SM00320">
    <property type="entry name" value="WD40"/>
    <property type="match status" value="12"/>
</dbReference>
<dbReference type="EMBL" id="JAHRHY010000007">
    <property type="protein sequence ID" value="KAG9068243.1"/>
    <property type="molecule type" value="Genomic_DNA"/>
</dbReference>
<keyword evidence="1 3" id="KW-0853">WD repeat</keyword>
<feature type="region of interest" description="Disordered" evidence="4">
    <location>
        <begin position="1"/>
        <end position="44"/>
    </location>
</feature>
<reference evidence="7" key="1">
    <citation type="submission" date="2021-06" db="EMBL/GenBank/DDBJ databases">
        <title>Genome Sequence of Mortierella hyaline Strain SCG-10, a Cold-Adapted, Nitrate-Reducing Fungus Isolated from Soil in Minnesota, USA.</title>
        <authorList>
            <person name="Aldossari N."/>
        </authorList>
    </citation>
    <scope>NUCLEOTIDE SEQUENCE</scope>
    <source>
        <strain evidence="7">SCG-10</strain>
    </source>
</reference>
<feature type="repeat" description="WD" evidence="3">
    <location>
        <begin position="1711"/>
        <end position="1737"/>
    </location>
</feature>
<organism evidence="7 8">
    <name type="scientific">Linnemannia hyalina</name>
    <dbReference type="NCBI Taxonomy" id="64524"/>
    <lineage>
        <taxon>Eukaryota</taxon>
        <taxon>Fungi</taxon>
        <taxon>Fungi incertae sedis</taxon>
        <taxon>Mucoromycota</taxon>
        <taxon>Mortierellomycotina</taxon>
        <taxon>Mortierellomycetes</taxon>
        <taxon>Mortierellales</taxon>
        <taxon>Mortierellaceae</taxon>
        <taxon>Linnemannia</taxon>
    </lineage>
</organism>
<dbReference type="InterPro" id="IPR020472">
    <property type="entry name" value="WD40_PAC1"/>
</dbReference>
<feature type="compositionally biased region" description="Polar residues" evidence="4">
    <location>
        <begin position="22"/>
        <end position="39"/>
    </location>
</feature>
<evidence type="ECO:0000256" key="1">
    <source>
        <dbReference type="ARBA" id="ARBA00022574"/>
    </source>
</evidence>
<feature type="domain" description="NACHT" evidence="5">
    <location>
        <begin position="666"/>
        <end position="825"/>
    </location>
</feature>
<dbReference type="PROSITE" id="PS00678">
    <property type="entry name" value="WD_REPEATS_1"/>
    <property type="match status" value="5"/>
</dbReference>
<dbReference type="PANTHER" id="PTHR19848:SF8">
    <property type="entry name" value="F-BOX AND WD REPEAT DOMAIN CONTAINING 7"/>
    <property type="match status" value="1"/>
</dbReference>
<dbReference type="PRINTS" id="PR00320">
    <property type="entry name" value="GPROTEINBRPT"/>
</dbReference>
<dbReference type="Pfam" id="PF05729">
    <property type="entry name" value="NACHT"/>
    <property type="match status" value="1"/>
</dbReference>
<dbReference type="InterPro" id="IPR025662">
    <property type="entry name" value="Sigma_54_int_dom_ATP-bd_1"/>
</dbReference>
<keyword evidence="2" id="KW-0677">Repeat</keyword>
<dbReference type="InterPro" id="IPR027417">
    <property type="entry name" value="P-loop_NTPase"/>
</dbReference>
<evidence type="ECO:0000313" key="8">
    <source>
        <dbReference type="Proteomes" id="UP000707451"/>
    </source>
</evidence>
<dbReference type="SUPFAM" id="SSF141571">
    <property type="entry name" value="Pentapeptide repeat-like"/>
    <property type="match status" value="1"/>
</dbReference>
<dbReference type="Gene3D" id="2.130.10.10">
    <property type="entry name" value="YVTN repeat-like/Quinoprotein amine dehydrogenase"/>
    <property type="match status" value="4"/>
</dbReference>
<dbReference type="InterPro" id="IPR001646">
    <property type="entry name" value="5peptide_repeat"/>
</dbReference>
<dbReference type="Gene3D" id="2.160.20.80">
    <property type="entry name" value="E3 ubiquitin-protein ligase SopA"/>
    <property type="match status" value="1"/>
</dbReference>
<dbReference type="Gene3D" id="3.40.50.300">
    <property type="entry name" value="P-loop containing nucleotide triphosphate hydrolases"/>
    <property type="match status" value="1"/>
</dbReference>
<feature type="repeat" description="WD" evidence="3">
    <location>
        <begin position="1277"/>
        <end position="1318"/>
    </location>
</feature>
<dbReference type="PROSITE" id="PS50082">
    <property type="entry name" value="WD_REPEATS_2"/>
    <property type="match status" value="9"/>
</dbReference>
<dbReference type="PROSITE" id="PS50294">
    <property type="entry name" value="WD_REPEATS_REGION"/>
    <property type="match status" value="8"/>
</dbReference>
<evidence type="ECO:0000313" key="7">
    <source>
        <dbReference type="EMBL" id="KAG9068243.1"/>
    </source>
</evidence>
<evidence type="ECO:0000256" key="3">
    <source>
        <dbReference type="PROSITE-ProRule" id="PRU00221"/>
    </source>
</evidence>
<evidence type="ECO:0008006" key="9">
    <source>
        <dbReference type="Google" id="ProtNLM"/>
    </source>
</evidence>
<dbReference type="SUPFAM" id="SSF52540">
    <property type="entry name" value="P-loop containing nucleoside triphosphate hydrolases"/>
    <property type="match status" value="1"/>
</dbReference>
<dbReference type="InterPro" id="IPR036322">
    <property type="entry name" value="WD40_repeat_dom_sf"/>
</dbReference>
<dbReference type="InterPro" id="IPR001680">
    <property type="entry name" value="WD40_rpt"/>
</dbReference>
<dbReference type="InterPro" id="IPR011047">
    <property type="entry name" value="Quinoprotein_ADH-like_sf"/>
</dbReference>
<evidence type="ECO:0000259" key="6">
    <source>
        <dbReference type="Pfam" id="PF23948"/>
    </source>
</evidence>
<gene>
    <name evidence="7" type="ORF">KI688_011838</name>
</gene>
<dbReference type="OrthoDB" id="2443807at2759"/>
<dbReference type="InterPro" id="IPR019775">
    <property type="entry name" value="WD40_repeat_CS"/>
</dbReference>
<evidence type="ECO:0000259" key="5">
    <source>
        <dbReference type="Pfam" id="PF05729"/>
    </source>
</evidence>
<feature type="repeat" description="WD" evidence="3">
    <location>
        <begin position="1191"/>
        <end position="1222"/>
    </location>
</feature>
<dbReference type="PROSITE" id="PS00675">
    <property type="entry name" value="SIGMA54_INTERACT_1"/>
    <property type="match status" value="1"/>
</dbReference>
<protein>
    <recommendedName>
        <fullName evidence="9">WD40 repeat-like protein</fullName>
    </recommendedName>
</protein>
<evidence type="ECO:0000256" key="4">
    <source>
        <dbReference type="SAM" id="MobiDB-lite"/>
    </source>
</evidence>
<sequence length="1832" mass="202781">MSSSTAGNTLRHNARLRIQRPSAGTVSDNESETLNVSDTLSSSSRRSSASSALRIKKRLLEIFGVGRKTKDTAPAPTAITGSWHCVGASFSGMDNIPVALDLDPTTSHLYNTSCVSVSVRAAAATATLPTILMNSGPLTPGPSLLKIFSKDVARMALPATFLPKHHALIDQTSQLAYCCSLIARSHNVLMNPAEDIPTTPFLNNNEIGWVQATGRVERDQLRWLVDQLIKAFSDDTLNEPDAVSEIVLLGPVLDSDTYRSLLSCFIAKFENTTPLDVNLVQGLIQLVECASIGYLVDSDLVRIAAVLSKELAVTRNSTSDHASHLTWALSRILDVMVAGKVKDLNRERDHQLMLQLLAGLKDSSDPYLRNQAAYAYQALQYASDDETPLQVVLRYAQEVPFVASATTSIFKLDPLQLVGGLERISQICGSTFEVIKTGIEGMKTFVEVRGRFTSLAKRKYHSLEKHSWYLALQVTAGMIQQGRLAAFNDLVWNVPCRQDRNFQWGVCRQIAEIAVDPLWDTEVGEQAVAFLGELYRNNTQWKPHGNVRRWILTLLVQISSLSVPCIVLRAQALLQELNSDGISEFPGSFPLMLRLPLPSSCPLLVQVQDIPKVEYDLHKLRSLRIDEYKQSVFIAPMAKPSLRASEDKLFPLMDKVKEFLTSERQVMLILGDSGTGKSTFNRHLENELWKTYETGGPIPLFVNLPALERPDRDLVAEQLRSLNFFETQVQELKQHRQLVLICDGYDESQLMTNLHNTNLLNRPGQWSAKLLVTCRTQYLGPDYHYRFVPEAVGLYYRSAKHLYQEAVLAPFTTNQIEQYVGEFVSLEPRIWAKEDYMLKLMAIPHLMDLVKNPFLLTLALETLPIVVAGRADLSTLRLTRVQLFDTFVEHWLEVNKHRLLRQRLSEIKHALLNDMLANGFERDGIFFQKQLAAAIFREQDGIPVVHYSPVDDKTSWKEEFFSSEPKATFHRDSSLLTRAGNHYRFAHRSLLEYFYSRAIWDPSSTIDEFAPHNYFDSIGAPLHITEHPLSSRSLVPEALVIQFLSERVQVSSAFKHHLVALIRLSVSDAQASQAAANAITILVRAGIRFHGADLRGVRIPGADLTGGRFDSALLQGADLTRVNFSKTWIRQVDFSGALMRGTRFGEMPYLAISVLACSCAFLPGGRMLAVGSDKGDISIYDTATGRRVEYLLRHRDRITSLAFSTSGDQIVSGSWDGTVILWHRRPICYFADRILRGHSDHVNDVACSSTGTQVASASSDKSVRLWNARDGSLQFVLRGHTQWVQGVAYSPDGDRVASCSHDGTIRIFDTRTGEPVLVSDTKGGMLQCIAYSPDGQRIVSGNAQGTLQLWDAALLEMVAEWKGHASPINSVEFSPNSLGIVSCSGDKAVNLWDSQTGALVSEFRGHSGVVFGNVFSPDGSRIASASEDKTVRLWEVNPYESVASDSVVEPLNSVTFSSDGQYLVSGDRSGMLRRYSPKSLDDPDLTFSSKFKRAQCIAYSPGGHQIATGGFGRDVILWSVPPGPGPAQVVLTGHTGYVRAVQFSPCGDWIASGADDHTVRLWDSRTGQPSLVLSGHTNPVCSVAFAPSRHEIASGDENGDIRTWDVNTGNPKALLSAHYGRCVVAYMPGSDDIVSAHNYGDILKWVRDGNGFRFQSIIIREAGISLFAISSCGQWIVTSSHRSLRLSKFTSSEVQQDWKEVALIKDFFGRIAGIAWRPDRLEFATACEDGSIRIWSIVEEEEEPYKVSVKMIWDTGLTAFVASEAVLVDTVGLDATDERLLKQRGAVDVLVTSHGAFVPSTTASNSSEDSISMYDTDSFVDFDSSTETDIDD</sequence>
<feature type="repeat" description="WD" evidence="3">
    <location>
        <begin position="1235"/>
        <end position="1276"/>
    </location>
</feature>
<feature type="repeat" description="WD" evidence="3">
    <location>
        <begin position="1403"/>
        <end position="1444"/>
    </location>
</feature>
<dbReference type="PANTHER" id="PTHR19848">
    <property type="entry name" value="WD40 REPEAT PROTEIN"/>
    <property type="match status" value="1"/>
</dbReference>
<comment type="caution">
    <text evidence="7">The sequence shown here is derived from an EMBL/GenBank/DDBJ whole genome shotgun (WGS) entry which is preliminary data.</text>
</comment>
<evidence type="ECO:0000256" key="2">
    <source>
        <dbReference type="ARBA" id="ARBA00022737"/>
    </source>
</evidence>
<keyword evidence="8" id="KW-1185">Reference proteome</keyword>
<dbReference type="SUPFAM" id="SSF50978">
    <property type="entry name" value="WD40 repeat-like"/>
    <property type="match status" value="2"/>
</dbReference>
<dbReference type="Pfam" id="PF23948">
    <property type="entry name" value="ARM_5"/>
    <property type="match status" value="1"/>
</dbReference>
<feature type="domain" description="Arm-like repeat" evidence="6">
    <location>
        <begin position="215"/>
        <end position="554"/>
    </location>
</feature>
<dbReference type="CDD" id="cd00200">
    <property type="entry name" value="WD40"/>
    <property type="match status" value="1"/>
</dbReference>
<feature type="repeat" description="WD" evidence="3">
    <location>
        <begin position="1573"/>
        <end position="1614"/>
    </location>
</feature>